<reference evidence="6 7" key="1">
    <citation type="submission" date="2017-05" db="EMBL/GenBank/DDBJ databases">
        <title>Full genome sequence of Pseudorhodoplanes sinuspersici.</title>
        <authorList>
            <person name="Dastgheib S.M.M."/>
            <person name="Shavandi M."/>
            <person name="Tirandaz H."/>
        </authorList>
    </citation>
    <scope>NUCLEOTIDE SEQUENCE [LARGE SCALE GENOMIC DNA]</scope>
    <source>
        <strain evidence="6 7">RIPI110</strain>
    </source>
</reference>
<keyword evidence="6" id="KW-0282">Flagellum</keyword>
<dbReference type="KEGG" id="psin:CAK95_18270"/>
<evidence type="ECO:0000256" key="1">
    <source>
        <dbReference type="ARBA" id="ARBA00004117"/>
    </source>
</evidence>
<gene>
    <name evidence="4" type="primary">fliE</name>
    <name evidence="6" type="ORF">CAK95_18270</name>
</gene>
<proteinExistence type="inferred from homology"/>
<evidence type="ECO:0000313" key="7">
    <source>
        <dbReference type="Proteomes" id="UP000194137"/>
    </source>
</evidence>
<name>A0A1W7A1X6_9HYPH</name>
<dbReference type="GO" id="GO:0003774">
    <property type="term" value="F:cytoskeletal motor activity"/>
    <property type="evidence" value="ECO:0007669"/>
    <property type="project" value="InterPro"/>
</dbReference>
<dbReference type="NCBIfam" id="TIGR00205">
    <property type="entry name" value="fliE"/>
    <property type="match status" value="1"/>
</dbReference>
<dbReference type="HAMAP" id="MF_00724">
    <property type="entry name" value="FliE"/>
    <property type="match status" value="1"/>
</dbReference>
<dbReference type="PRINTS" id="PR01006">
    <property type="entry name" value="FLGHOOKFLIE"/>
</dbReference>
<keyword evidence="3 4" id="KW-0975">Bacterial flagellum</keyword>
<comment type="subcellular location">
    <subcellularLocation>
        <location evidence="1 4">Bacterial flagellum basal body</location>
    </subcellularLocation>
</comment>
<keyword evidence="6" id="KW-0966">Cell projection</keyword>
<accession>A0A1W7A1X6</accession>
<dbReference type="EMBL" id="CP021112">
    <property type="protein sequence ID" value="ARQ03045.1"/>
    <property type="molecule type" value="Genomic_DNA"/>
</dbReference>
<dbReference type="Proteomes" id="UP000194137">
    <property type="component" value="Chromosome"/>
</dbReference>
<dbReference type="InterPro" id="IPR001624">
    <property type="entry name" value="FliE"/>
</dbReference>
<keyword evidence="7" id="KW-1185">Reference proteome</keyword>
<evidence type="ECO:0000313" key="6">
    <source>
        <dbReference type="EMBL" id="ARQ03045.1"/>
    </source>
</evidence>
<dbReference type="STRING" id="1235591.CAK95_18270"/>
<dbReference type="GO" id="GO:0009425">
    <property type="term" value="C:bacterial-type flagellum basal body"/>
    <property type="evidence" value="ECO:0007669"/>
    <property type="project" value="UniProtKB-SubCell"/>
</dbReference>
<keyword evidence="6" id="KW-0969">Cilium</keyword>
<evidence type="ECO:0000256" key="2">
    <source>
        <dbReference type="ARBA" id="ARBA00009272"/>
    </source>
</evidence>
<dbReference type="GO" id="GO:0071973">
    <property type="term" value="P:bacterial-type flagellum-dependent cell motility"/>
    <property type="evidence" value="ECO:0007669"/>
    <property type="project" value="InterPro"/>
</dbReference>
<dbReference type="GO" id="GO:0005198">
    <property type="term" value="F:structural molecule activity"/>
    <property type="evidence" value="ECO:0007669"/>
    <property type="project" value="UniProtKB-UniRule"/>
</dbReference>
<evidence type="ECO:0000256" key="3">
    <source>
        <dbReference type="ARBA" id="ARBA00023143"/>
    </source>
</evidence>
<sequence length="93" mass="9513">MNTASLGNPAAGAARSVQDVGGQNFGSLLKDAMGQVNQAARTGDAQSHAMVTGKANVVDVVTAVAESEVAVDALVAVRDRVVAAYEEIMRMPI</sequence>
<dbReference type="AlphaFoldDB" id="A0A1W7A1X6"/>
<evidence type="ECO:0000256" key="4">
    <source>
        <dbReference type="HAMAP-Rule" id="MF_00724"/>
    </source>
</evidence>
<organism evidence="6 7">
    <name type="scientific">Pseudorhodoplanes sinuspersici</name>
    <dbReference type="NCBI Taxonomy" id="1235591"/>
    <lineage>
        <taxon>Bacteria</taxon>
        <taxon>Pseudomonadati</taxon>
        <taxon>Pseudomonadota</taxon>
        <taxon>Alphaproteobacteria</taxon>
        <taxon>Hyphomicrobiales</taxon>
        <taxon>Pseudorhodoplanes</taxon>
    </lineage>
</organism>
<evidence type="ECO:0000256" key="5">
    <source>
        <dbReference type="NCBIfam" id="TIGR00205"/>
    </source>
</evidence>
<dbReference type="Pfam" id="PF02049">
    <property type="entry name" value="FliE"/>
    <property type="match status" value="1"/>
</dbReference>
<dbReference type="PANTHER" id="PTHR34653">
    <property type="match status" value="1"/>
</dbReference>
<protein>
    <recommendedName>
        <fullName evidence="4 5">Flagellar hook-basal body complex protein FliE</fullName>
    </recommendedName>
</protein>
<dbReference type="PANTHER" id="PTHR34653:SF1">
    <property type="entry name" value="FLAGELLAR HOOK-BASAL BODY COMPLEX PROTEIN FLIE"/>
    <property type="match status" value="1"/>
</dbReference>
<comment type="similarity">
    <text evidence="2 4">Belongs to the FliE family.</text>
</comment>